<dbReference type="InterPro" id="IPR023095">
    <property type="entry name" value="Ade_MeTrfase_dom_2"/>
</dbReference>
<comment type="caution">
    <text evidence="3">The sequence shown here is derived from an EMBL/GenBank/DDBJ whole genome shotgun (WGS) entry which is preliminary data.</text>
</comment>
<reference evidence="3 4" key="1">
    <citation type="submission" date="2021-01" db="EMBL/GenBank/DDBJ databases">
        <title>Sequencing the genomes of 1000 actinobacteria strains.</title>
        <authorList>
            <person name="Klenk H.-P."/>
        </authorList>
    </citation>
    <scope>NUCLEOTIDE SEQUENCE [LARGE SCALE GENOMIC DNA]</scope>
    <source>
        <strain evidence="3 4">DSM 13057</strain>
    </source>
</reference>
<dbReference type="GO" id="GO:0032259">
    <property type="term" value="P:methylation"/>
    <property type="evidence" value="ECO:0007669"/>
    <property type="project" value="UniProtKB-KW"/>
</dbReference>
<organism evidence="3 4">
    <name type="scientific">Subtercola frigoramans</name>
    <dbReference type="NCBI Taxonomy" id="120298"/>
    <lineage>
        <taxon>Bacteria</taxon>
        <taxon>Bacillati</taxon>
        <taxon>Actinomycetota</taxon>
        <taxon>Actinomycetes</taxon>
        <taxon>Micrococcales</taxon>
        <taxon>Microbacteriaceae</taxon>
        <taxon>Subtercola</taxon>
    </lineage>
</organism>
<name>A0ABS2L6M4_9MICO</name>
<dbReference type="EMBL" id="JAFBBU010000001">
    <property type="protein sequence ID" value="MBM7472713.1"/>
    <property type="molecule type" value="Genomic_DNA"/>
</dbReference>
<dbReference type="InterPro" id="IPR029063">
    <property type="entry name" value="SAM-dependent_MTases_sf"/>
</dbReference>
<comment type="catalytic activity">
    <reaction evidence="2">
        <text>a 2'-deoxyadenosine in DNA + S-adenosyl-L-methionine = an N(6)-methyl-2'-deoxyadenosine in DNA + S-adenosyl-L-homocysteine + H(+)</text>
        <dbReference type="Rhea" id="RHEA:15197"/>
        <dbReference type="Rhea" id="RHEA-COMP:12418"/>
        <dbReference type="Rhea" id="RHEA-COMP:12419"/>
        <dbReference type="ChEBI" id="CHEBI:15378"/>
        <dbReference type="ChEBI" id="CHEBI:57856"/>
        <dbReference type="ChEBI" id="CHEBI:59789"/>
        <dbReference type="ChEBI" id="CHEBI:90615"/>
        <dbReference type="ChEBI" id="CHEBI:90616"/>
        <dbReference type="EC" id="2.1.1.72"/>
    </reaction>
</comment>
<gene>
    <name evidence="3" type="ORF">JOE66_002347</name>
</gene>
<dbReference type="Gene3D" id="1.10.1020.10">
    <property type="entry name" value="Adenine-specific Methyltransferase, Domain 2"/>
    <property type="match status" value="1"/>
</dbReference>
<dbReference type="EC" id="2.1.1.72" evidence="1"/>
<dbReference type="GO" id="GO:0008168">
    <property type="term" value="F:methyltransferase activity"/>
    <property type="evidence" value="ECO:0007669"/>
    <property type="project" value="UniProtKB-KW"/>
</dbReference>
<proteinExistence type="predicted"/>
<sequence length="257" mass="28186">MRMSAKRINPPYLWSVGRRRLAESVLAALPEYFGDFVDPALTSGAAAIAIMQARPDAAFRLSSDDAELVNVWRVAEADVTGLVERVRQHVGRSSAYYFAELRHSSPNAAVEAAARFVYLCGAAQGGGEAASPDGFRNAMFNPRTTAFDEANLQRLSALLRERQVSFTVQGAFDALRGIREDDFVFFDALPDARPDARREVASLVKSINAKGAQLLVPEPVQVDDREWLARLEGIAQRGEAPGLDAVWVNRVLRRALA</sequence>
<dbReference type="Gene3D" id="3.40.50.150">
    <property type="entry name" value="Vaccinia Virus protein VP39"/>
    <property type="match status" value="1"/>
</dbReference>
<dbReference type="SUPFAM" id="SSF53335">
    <property type="entry name" value="S-adenosyl-L-methionine-dependent methyltransferases"/>
    <property type="match status" value="1"/>
</dbReference>
<keyword evidence="3" id="KW-0489">Methyltransferase</keyword>
<evidence type="ECO:0000256" key="2">
    <source>
        <dbReference type="ARBA" id="ARBA00047942"/>
    </source>
</evidence>
<keyword evidence="4" id="KW-1185">Reference proteome</keyword>
<evidence type="ECO:0000313" key="4">
    <source>
        <dbReference type="Proteomes" id="UP000776164"/>
    </source>
</evidence>
<protein>
    <recommendedName>
        <fullName evidence="1">site-specific DNA-methyltransferase (adenine-specific)</fullName>
        <ecNumber evidence="1">2.1.1.72</ecNumber>
    </recommendedName>
</protein>
<evidence type="ECO:0000313" key="3">
    <source>
        <dbReference type="EMBL" id="MBM7472713.1"/>
    </source>
</evidence>
<evidence type="ECO:0000256" key="1">
    <source>
        <dbReference type="ARBA" id="ARBA00011900"/>
    </source>
</evidence>
<dbReference type="RefSeq" id="WP_205109670.1">
    <property type="nucleotide sequence ID" value="NZ_BAAAHT010000002.1"/>
</dbReference>
<accession>A0ABS2L6M4</accession>
<dbReference type="Proteomes" id="UP000776164">
    <property type="component" value="Unassembled WGS sequence"/>
</dbReference>
<keyword evidence="3" id="KW-0808">Transferase</keyword>